<keyword evidence="5" id="KW-1185">Reference proteome</keyword>
<evidence type="ECO:0000256" key="2">
    <source>
        <dbReference type="SAM" id="MobiDB-lite"/>
    </source>
</evidence>
<keyword evidence="1" id="KW-0479">Metal-binding</keyword>
<feature type="compositionally biased region" description="Polar residues" evidence="2">
    <location>
        <begin position="54"/>
        <end position="72"/>
    </location>
</feature>
<gene>
    <name evidence="4" type="ORF">LY79DRAFT_309365</name>
</gene>
<dbReference type="InterPro" id="IPR000571">
    <property type="entry name" value="Znf_CCCH"/>
</dbReference>
<feature type="compositionally biased region" description="Basic residues" evidence="2">
    <location>
        <begin position="76"/>
        <end position="95"/>
    </location>
</feature>
<dbReference type="EMBL" id="JAHLJV010000056">
    <property type="protein sequence ID" value="KAK1580308.1"/>
    <property type="molecule type" value="Genomic_DNA"/>
</dbReference>
<keyword evidence="1" id="KW-0863">Zinc-finger</keyword>
<proteinExistence type="predicted"/>
<dbReference type="Proteomes" id="UP001230504">
    <property type="component" value="Unassembled WGS sequence"/>
</dbReference>
<evidence type="ECO:0000259" key="3">
    <source>
        <dbReference type="PROSITE" id="PS50103"/>
    </source>
</evidence>
<organism evidence="4 5">
    <name type="scientific">Colletotrichum navitas</name>
    <dbReference type="NCBI Taxonomy" id="681940"/>
    <lineage>
        <taxon>Eukaryota</taxon>
        <taxon>Fungi</taxon>
        <taxon>Dikarya</taxon>
        <taxon>Ascomycota</taxon>
        <taxon>Pezizomycotina</taxon>
        <taxon>Sordariomycetes</taxon>
        <taxon>Hypocreomycetidae</taxon>
        <taxon>Glomerellales</taxon>
        <taxon>Glomerellaceae</taxon>
        <taxon>Colletotrichum</taxon>
        <taxon>Colletotrichum graminicola species complex</taxon>
    </lineage>
</organism>
<evidence type="ECO:0000313" key="5">
    <source>
        <dbReference type="Proteomes" id="UP001230504"/>
    </source>
</evidence>
<feature type="zinc finger region" description="C3H1-type" evidence="1">
    <location>
        <begin position="24"/>
        <end position="53"/>
    </location>
</feature>
<feature type="region of interest" description="Disordered" evidence="2">
    <location>
        <begin position="1"/>
        <end position="26"/>
    </location>
</feature>
<name>A0AAD8PT76_9PEZI</name>
<feature type="domain" description="C3H1-type" evidence="3">
    <location>
        <begin position="24"/>
        <end position="53"/>
    </location>
</feature>
<dbReference type="GeneID" id="85436567"/>
<evidence type="ECO:0000256" key="1">
    <source>
        <dbReference type="PROSITE-ProRule" id="PRU00723"/>
    </source>
</evidence>
<dbReference type="PROSITE" id="PS50103">
    <property type="entry name" value="ZF_C3H1"/>
    <property type="match status" value="1"/>
</dbReference>
<dbReference type="Gene3D" id="6.10.250.3160">
    <property type="match status" value="1"/>
</dbReference>
<comment type="caution">
    <text evidence="4">The sequence shown here is derived from an EMBL/GenBank/DDBJ whole genome shotgun (WGS) entry which is preliminary data.</text>
</comment>
<protein>
    <recommendedName>
        <fullName evidence="3">C3H1-type domain-containing protein</fullName>
    </recommendedName>
</protein>
<feature type="region of interest" description="Disordered" evidence="2">
    <location>
        <begin position="47"/>
        <end position="95"/>
    </location>
</feature>
<reference evidence="4" key="1">
    <citation type="submission" date="2021-06" db="EMBL/GenBank/DDBJ databases">
        <title>Comparative genomics, transcriptomics and evolutionary studies reveal genomic signatures of adaptation to plant cell wall in hemibiotrophic fungi.</title>
        <authorList>
            <consortium name="DOE Joint Genome Institute"/>
            <person name="Baroncelli R."/>
            <person name="Diaz J.F."/>
            <person name="Benocci T."/>
            <person name="Peng M."/>
            <person name="Battaglia E."/>
            <person name="Haridas S."/>
            <person name="Andreopoulos W."/>
            <person name="Labutti K."/>
            <person name="Pangilinan J."/>
            <person name="Floch G.L."/>
            <person name="Makela M.R."/>
            <person name="Henrissat B."/>
            <person name="Grigoriev I.V."/>
            <person name="Crouch J.A."/>
            <person name="De Vries R.P."/>
            <person name="Sukno S.A."/>
            <person name="Thon M.R."/>
        </authorList>
    </citation>
    <scope>NUCLEOTIDE SEQUENCE</scope>
    <source>
        <strain evidence="4">CBS 125086</strain>
    </source>
</reference>
<evidence type="ECO:0000313" key="4">
    <source>
        <dbReference type="EMBL" id="KAK1580308.1"/>
    </source>
</evidence>
<dbReference type="AlphaFoldDB" id="A0AAD8PT76"/>
<dbReference type="RefSeq" id="XP_060411362.1">
    <property type="nucleotide sequence ID" value="XM_060552327.1"/>
</dbReference>
<dbReference type="Pfam" id="PF25586">
    <property type="entry name" value="zf-CCCH_PAN3"/>
    <property type="match status" value="1"/>
</dbReference>
<dbReference type="GO" id="GO:0008270">
    <property type="term" value="F:zinc ion binding"/>
    <property type="evidence" value="ECO:0007669"/>
    <property type="project" value="UniProtKB-KW"/>
</dbReference>
<keyword evidence="1" id="KW-0862">Zinc</keyword>
<accession>A0AAD8PT76</accession>
<sequence length="95" mass="10966">MATSRYPQSDLRRQVGSPKPKTRENKETLCRNVLIYGHCRYENTGCAFNHDQNRSNSVQNSPGGQSNQSDLYSMSIHRHSPRPGCRLQHHRAQMR</sequence>